<dbReference type="HAMAP" id="MF_00274">
    <property type="entry name" value="DNA_YbaB_EbfC"/>
    <property type="match status" value="1"/>
</dbReference>
<evidence type="ECO:0000313" key="4">
    <source>
        <dbReference type="Proteomes" id="UP000700706"/>
    </source>
</evidence>
<comment type="subunit">
    <text evidence="2">Homodimer.</text>
</comment>
<proteinExistence type="inferred from homology"/>
<dbReference type="SUPFAM" id="SSF82607">
    <property type="entry name" value="YbaB-like"/>
    <property type="match status" value="1"/>
</dbReference>
<dbReference type="PANTHER" id="PTHR33449:SF1">
    <property type="entry name" value="NUCLEOID-ASSOCIATED PROTEIN YBAB"/>
    <property type="match status" value="1"/>
</dbReference>
<organism evidence="3 4">
    <name type="scientific">Inquilinus limosus</name>
    <dbReference type="NCBI Taxonomy" id="171674"/>
    <lineage>
        <taxon>Bacteria</taxon>
        <taxon>Pseudomonadati</taxon>
        <taxon>Pseudomonadota</taxon>
        <taxon>Alphaproteobacteria</taxon>
        <taxon>Rhodospirillales</taxon>
        <taxon>Rhodospirillaceae</taxon>
        <taxon>Inquilinus</taxon>
    </lineage>
</organism>
<dbReference type="GO" id="GO:0005829">
    <property type="term" value="C:cytosol"/>
    <property type="evidence" value="ECO:0007669"/>
    <property type="project" value="TreeGrafter"/>
</dbReference>
<comment type="caution">
    <text evidence="3">The sequence shown here is derived from an EMBL/GenBank/DDBJ whole genome shotgun (WGS) entry which is preliminary data.</text>
</comment>
<dbReference type="EMBL" id="JAEKLZ010000211">
    <property type="protein sequence ID" value="MBW8726370.1"/>
    <property type="molecule type" value="Genomic_DNA"/>
</dbReference>
<name>A0A952FNF3_9PROT</name>
<dbReference type="AlphaFoldDB" id="A0A952FNF3"/>
<reference evidence="3" key="1">
    <citation type="submission" date="2020-06" db="EMBL/GenBank/DDBJ databases">
        <title>Stable isotope informed genome-resolved metagenomics uncovers potential trophic interactions in rhizosphere soil.</title>
        <authorList>
            <person name="Starr E.P."/>
            <person name="Shi S."/>
            <person name="Blazewicz S.J."/>
            <person name="Koch B.J."/>
            <person name="Probst A.J."/>
            <person name="Hungate B.A."/>
            <person name="Pett-Ridge J."/>
            <person name="Firestone M.K."/>
            <person name="Banfield J.F."/>
        </authorList>
    </citation>
    <scope>NUCLEOTIDE SEQUENCE</scope>
    <source>
        <strain evidence="3">YM_69_17</strain>
    </source>
</reference>
<evidence type="ECO:0000313" key="3">
    <source>
        <dbReference type="EMBL" id="MBW8726370.1"/>
    </source>
</evidence>
<keyword evidence="1 2" id="KW-0238">DNA-binding</keyword>
<dbReference type="GO" id="GO:0043590">
    <property type="term" value="C:bacterial nucleoid"/>
    <property type="evidence" value="ECO:0007669"/>
    <property type="project" value="UniProtKB-UniRule"/>
</dbReference>
<accession>A0A952FNF3</accession>
<keyword evidence="2" id="KW-0963">Cytoplasm</keyword>
<comment type="subcellular location">
    <subcellularLocation>
        <location evidence="2">Cytoplasm</location>
        <location evidence="2">Nucleoid</location>
    </subcellularLocation>
</comment>
<sequence length="107" mass="11508">MKNLGQMMKQAQEMQAKMAEMQERLADIEVPGQAGAGMIAVVLNGKGELRSLKIDPKLVDPSEVEVLEDLIVAAFNDAKGKVEDAVQAETSKLMGGLKLPPGMKLPF</sequence>
<dbReference type="PANTHER" id="PTHR33449">
    <property type="entry name" value="NUCLEOID-ASSOCIATED PROTEIN YBAB"/>
    <property type="match status" value="1"/>
</dbReference>
<dbReference type="Pfam" id="PF02575">
    <property type="entry name" value="YbaB_DNA_bd"/>
    <property type="match status" value="1"/>
</dbReference>
<dbReference type="Gene3D" id="3.30.1310.10">
    <property type="entry name" value="Nucleoid-associated protein YbaB-like domain"/>
    <property type="match status" value="1"/>
</dbReference>
<dbReference type="Proteomes" id="UP000700706">
    <property type="component" value="Unassembled WGS sequence"/>
</dbReference>
<dbReference type="InterPro" id="IPR004401">
    <property type="entry name" value="YbaB/EbfC"/>
</dbReference>
<comment type="function">
    <text evidence="2">Binds to DNA and alters its conformation. May be involved in regulation of gene expression, nucleoid organization and DNA protection.</text>
</comment>
<dbReference type="NCBIfam" id="TIGR00103">
    <property type="entry name" value="DNA_YbaB_EbfC"/>
    <property type="match status" value="1"/>
</dbReference>
<evidence type="ECO:0000256" key="1">
    <source>
        <dbReference type="ARBA" id="ARBA00023125"/>
    </source>
</evidence>
<gene>
    <name evidence="3" type="ORF">JF625_14600</name>
</gene>
<evidence type="ECO:0000256" key="2">
    <source>
        <dbReference type="HAMAP-Rule" id="MF_00274"/>
    </source>
</evidence>
<protein>
    <recommendedName>
        <fullName evidence="2">Nucleoid-associated protein JF625_14600</fullName>
    </recommendedName>
</protein>
<dbReference type="PIRSF" id="PIRSF004555">
    <property type="entry name" value="UCP004555"/>
    <property type="match status" value="1"/>
</dbReference>
<dbReference type="GO" id="GO:0003677">
    <property type="term" value="F:DNA binding"/>
    <property type="evidence" value="ECO:0007669"/>
    <property type="project" value="UniProtKB-UniRule"/>
</dbReference>
<dbReference type="InterPro" id="IPR036894">
    <property type="entry name" value="YbaB-like_sf"/>
</dbReference>
<comment type="similarity">
    <text evidence="2">Belongs to the YbaB/EbfC family.</text>
</comment>